<evidence type="ECO:0000313" key="1">
    <source>
        <dbReference type="EMBL" id="KKU44352.1"/>
    </source>
</evidence>
<dbReference type="AlphaFoldDB" id="A0A0G1QHL5"/>
<accession>A0A0G1QHL5</accession>
<protein>
    <submittedName>
        <fullName evidence="1">Uncharacterized protein</fullName>
    </submittedName>
</protein>
<reference evidence="1 2" key="1">
    <citation type="journal article" date="2015" name="Nature">
        <title>rRNA introns, odd ribosomes, and small enigmatic genomes across a large radiation of phyla.</title>
        <authorList>
            <person name="Brown C.T."/>
            <person name="Hug L.A."/>
            <person name="Thomas B.C."/>
            <person name="Sharon I."/>
            <person name="Castelle C.J."/>
            <person name="Singh A."/>
            <person name="Wilkins M.J."/>
            <person name="Williams K.H."/>
            <person name="Banfield J.F."/>
        </authorList>
    </citation>
    <scope>NUCLEOTIDE SEQUENCE [LARGE SCALE GENOMIC DNA]</scope>
</reference>
<organism evidence="1 2">
    <name type="scientific">Berkelbacteria bacterium GW2011_GWA2_46_7</name>
    <dbReference type="NCBI Taxonomy" id="1618335"/>
    <lineage>
        <taxon>Bacteria</taxon>
        <taxon>Candidatus Berkelbacteria</taxon>
    </lineage>
</organism>
<comment type="caution">
    <text evidence="1">The sequence shown here is derived from an EMBL/GenBank/DDBJ whole genome shotgun (WGS) entry which is preliminary data.</text>
</comment>
<name>A0A0G1QHL5_9BACT</name>
<proteinExistence type="predicted"/>
<evidence type="ECO:0000313" key="2">
    <source>
        <dbReference type="Proteomes" id="UP000034487"/>
    </source>
</evidence>
<sequence length="100" mass="11536">MLLALIAVLCLQQPAPRLGSIVQTHETKYGHFRRDFGGIVYVYHRDVVWSDGDRFTIGEPCAMTLFYGRLIHLRQSKTCVSHLTDYEIKMGAQPYRPPRK</sequence>
<dbReference type="EMBL" id="LCMV01000008">
    <property type="protein sequence ID" value="KKU44352.1"/>
    <property type="molecule type" value="Genomic_DNA"/>
</dbReference>
<dbReference type="Proteomes" id="UP000034487">
    <property type="component" value="Unassembled WGS sequence"/>
</dbReference>
<gene>
    <name evidence="1" type="ORF">UX60_C0008G0006</name>
</gene>